<dbReference type="InterPro" id="IPR001792">
    <property type="entry name" value="Acylphosphatase-like_dom"/>
</dbReference>
<evidence type="ECO:0000259" key="4">
    <source>
        <dbReference type="PROSITE" id="PS51160"/>
    </source>
</evidence>
<dbReference type="Pfam" id="PF00708">
    <property type="entry name" value="Acylphosphatase"/>
    <property type="match status" value="1"/>
</dbReference>
<evidence type="ECO:0000313" key="5">
    <source>
        <dbReference type="EMBL" id="ADC65668.1"/>
    </source>
</evidence>
<sequence>MKRVRVYVSGVVQGVGFRYFTKKVAKEIGVKGYVMNLSDGRVLVVAEGEEEQIEKLISALKVGPKSAIVKNVEVIEEEYKGEFENFEVRY</sequence>
<dbReference type="KEGG" id="fpl:Ferp_1517"/>
<evidence type="ECO:0000256" key="3">
    <source>
        <dbReference type="RuleBase" id="RU004168"/>
    </source>
</evidence>
<dbReference type="NCBIfam" id="NF011000">
    <property type="entry name" value="PRK14426.1"/>
    <property type="match status" value="1"/>
</dbReference>
<evidence type="ECO:0000256" key="1">
    <source>
        <dbReference type="PROSITE-ProRule" id="PRU00520"/>
    </source>
</evidence>
<comment type="similarity">
    <text evidence="3">Belongs to the acylphosphatase family.</text>
</comment>
<dbReference type="AlphaFoldDB" id="D3RYV5"/>
<dbReference type="PROSITE" id="PS00151">
    <property type="entry name" value="ACYLPHOSPHATASE_2"/>
    <property type="match status" value="1"/>
</dbReference>
<comment type="catalytic activity">
    <reaction evidence="1 2">
        <text>an acyl phosphate + H2O = a carboxylate + phosphate + H(+)</text>
        <dbReference type="Rhea" id="RHEA:14965"/>
        <dbReference type="ChEBI" id="CHEBI:15377"/>
        <dbReference type="ChEBI" id="CHEBI:15378"/>
        <dbReference type="ChEBI" id="CHEBI:29067"/>
        <dbReference type="ChEBI" id="CHEBI:43474"/>
        <dbReference type="ChEBI" id="CHEBI:59918"/>
        <dbReference type="EC" id="3.6.1.7"/>
    </reaction>
</comment>
<dbReference type="InterPro" id="IPR020456">
    <property type="entry name" value="Acylphosphatase"/>
</dbReference>
<keyword evidence="6" id="KW-1185">Reference proteome</keyword>
<dbReference type="PANTHER" id="PTHR47268:SF4">
    <property type="entry name" value="ACYLPHOSPHATASE"/>
    <property type="match status" value="1"/>
</dbReference>
<reference evidence="6" key="1">
    <citation type="submission" date="2010-02" db="EMBL/GenBank/DDBJ databases">
        <title>Complete sequence of Ferroglobus placidus DSM 10642.</title>
        <authorList>
            <consortium name="US DOE Joint Genome Institute"/>
            <person name="Lucas S."/>
            <person name="Copeland A."/>
            <person name="Lapidus A."/>
            <person name="Cheng J.-F."/>
            <person name="Bruce D."/>
            <person name="Goodwin L."/>
            <person name="Pitluck S."/>
            <person name="Saunders E."/>
            <person name="Brettin T."/>
            <person name="Detter J.C."/>
            <person name="Han C."/>
            <person name="Tapia R."/>
            <person name="Larimer F."/>
            <person name="Land M."/>
            <person name="Hauser L."/>
            <person name="Kyrpides N."/>
            <person name="Ivanova N."/>
            <person name="Holmes D."/>
            <person name="Lovley D."/>
            <person name="Kyrpides N."/>
            <person name="Anderson I.J."/>
            <person name="Woyke T."/>
        </authorList>
    </citation>
    <scope>NUCLEOTIDE SEQUENCE [LARGE SCALE GENOMIC DNA]</scope>
    <source>
        <strain evidence="6">DSM 10642 / AEDII12DO</strain>
    </source>
</reference>
<evidence type="ECO:0000313" key="6">
    <source>
        <dbReference type="Proteomes" id="UP000002613"/>
    </source>
</evidence>
<dbReference type="Gene3D" id="3.30.70.100">
    <property type="match status" value="1"/>
</dbReference>
<organism evidence="5 6">
    <name type="scientific">Ferroglobus placidus (strain DSM 10642 / AEDII12DO)</name>
    <dbReference type="NCBI Taxonomy" id="589924"/>
    <lineage>
        <taxon>Archaea</taxon>
        <taxon>Methanobacteriati</taxon>
        <taxon>Methanobacteriota</taxon>
        <taxon>Archaeoglobi</taxon>
        <taxon>Archaeoglobales</taxon>
        <taxon>Archaeoglobaceae</taxon>
        <taxon>Ferroglobus</taxon>
    </lineage>
</organism>
<dbReference type="PaxDb" id="589924-Ferp_1517"/>
<dbReference type="EMBL" id="CP001899">
    <property type="protein sequence ID" value="ADC65668.1"/>
    <property type="molecule type" value="Genomic_DNA"/>
</dbReference>
<dbReference type="Proteomes" id="UP000002613">
    <property type="component" value="Chromosome"/>
</dbReference>
<dbReference type="EC" id="3.6.1.7" evidence="1 2"/>
<dbReference type="eggNOG" id="arCOG01674">
    <property type="taxonomic scope" value="Archaea"/>
</dbReference>
<dbReference type="RefSeq" id="WP_012966008.1">
    <property type="nucleotide sequence ID" value="NC_013849.1"/>
</dbReference>
<dbReference type="GO" id="GO:0003998">
    <property type="term" value="F:acylphosphatase activity"/>
    <property type="evidence" value="ECO:0007669"/>
    <property type="project" value="UniProtKB-EC"/>
</dbReference>
<gene>
    <name evidence="5" type="ordered locus">Ferp_1517</name>
</gene>
<feature type="active site" evidence="1">
    <location>
        <position position="36"/>
    </location>
</feature>
<dbReference type="PROSITE" id="PS00150">
    <property type="entry name" value="ACYLPHOSPHATASE_1"/>
    <property type="match status" value="1"/>
</dbReference>
<dbReference type="HOGENOM" id="CLU_141932_2_1_2"/>
<dbReference type="OrthoDB" id="6643at2157"/>
<feature type="active site" evidence="1">
    <location>
        <position position="18"/>
    </location>
</feature>
<dbReference type="STRING" id="589924.Ferp_1517"/>
<evidence type="ECO:0000256" key="2">
    <source>
        <dbReference type="RuleBase" id="RU000553"/>
    </source>
</evidence>
<dbReference type="PROSITE" id="PS51160">
    <property type="entry name" value="ACYLPHOSPHATASE_3"/>
    <property type="match status" value="1"/>
</dbReference>
<proteinExistence type="inferred from homology"/>
<keyword evidence="1 2" id="KW-0378">Hydrolase</keyword>
<accession>D3RYV5</accession>
<dbReference type="SUPFAM" id="SSF54975">
    <property type="entry name" value="Acylphosphatase/BLUF domain-like"/>
    <property type="match status" value="1"/>
</dbReference>
<protein>
    <recommendedName>
        <fullName evidence="1 2">Acylphosphatase</fullName>
        <ecNumber evidence="1 2">3.6.1.7</ecNumber>
    </recommendedName>
</protein>
<name>D3RYV5_FERPA</name>
<reference evidence="5 6" key="2">
    <citation type="journal article" date="2011" name="Stand. Genomic Sci.">
        <title>Complete genome sequence of Ferroglobus placidus AEDII12DO.</title>
        <authorList>
            <person name="Anderson I."/>
            <person name="Risso C."/>
            <person name="Holmes D."/>
            <person name="Lucas S."/>
            <person name="Copeland A."/>
            <person name="Lapidus A."/>
            <person name="Cheng J.F."/>
            <person name="Bruce D."/>
            <person name="Goodwin L."/>
            <person name="Pitluck S."/>
            <person name="Saunders E."/>
            <person name="Brettin T."/>
            <person name="Detter J.C."/>
            <person name="Han C."/>
            <person name="Tapia R."/>
            <person name="Larimer F."/>
            <person name="Land M."/>
            <person name="Hauser L."/>
            <person name="Woyke T."/>
            <person name="Lovley D."/>
            <person name="Kyrpides N."/>
            <person name="Ivanova N."/>
        </authorList>
    </citation>
    <scope>NUCLEOTIDE SEQUENCE [LARGE SCALE GENOMIC DNA]</scope>
    <source>
        <strain evidence="6">DSM 10642 / AEDII12DO</strain>
    </source>
</reference>
<dbReference type="InterPro" id="IPR017968">
    <property type="entry name" value="Acylphosphatase_CS"/>
</dbReference>
<dbReference type="InterPro" id="IPR036046">
    <property type="entry name" value="Acylphosphatase-like_dom_sf"/>
</dbReference>
<feature type="domain" description="Acylphosphatase-like" evidence="4">
    <location>
        <begin position="3"/>
        <end position="90"/>
    </location>
</feature>
<dbReference type="PANTHER" id="PTHR47268">
    <property type="entry name" value="ACYLPHOSPHATASE"/>
    <property type="match status" value="1"/>
</dbReference>
<dbReference type="GeneID" id="8779037"/>